<dbReference type="AlphaFoldDB" id="A0A225UTX1"/>
<proteinExistence type="predicted"/>
<comment type="caution">
    <text evidence="1">The sequence shown here is derived from an EMBL/GenBank/DDBJ whole genome shotgun (WGS) entry which is preliminary data.</text>
</comment>
<dbReference type="OrthoDB" id="124630at2759"/>
<dbReference type="EMBL" id="NBNE01011637">
    <property type="protein sequence ID" value="OWY96432.1"/>
    <property type="molecule type" value="Genomic_DNA"/>
</dbReference>
<evidence type="ECO:0000313" key="1">
    <source>
        <dbReference type="EMBL" id="OWY96432.1"/>
    </source>
</evidence>
<keyword evidence="2" id="KW-1185">Reference proteome</keyword>
<dbReference type="PANTHER" id="PTHR47150">
    <property type="entry name" value="OS12G0169200 PROTEIN"/>
    <property type="match status" value="1"/>
</dbReference>
<sequence>MHWQWRNCPTALAGQHKGKEKDVERCFGVLQARFRIIDTPCRLWRAYPMGIVMHACIILHNMIVADEINDPAFAGHGYLFQIYKFNGPNTPYELRQSLISQILLFLHRRHQVAC</sequence>
<dbReference type="InterPro" id="IPR006912">
    <property type="entry name" value="Harbinger_derived_prot"/>
</dbReference>
<dbReference type="Pfam" id="PF04827">
    <property type="entry name" value="Plant_tran"/>
    <property type="match status" value="1"/>
</dbReference>
<dbReference type="STRING" id="4795.A0A225UTX1"/>
<organism evidence="1 2">
    <name type="scientific">Phytophthora megakarya</name>
    <dbReference type="NCBI Taxonomy" id="4795"/>
    <lineage>
        <taxon>Eukaryota</taxon>
        <taxon>Sar</taxon>
        <taxon>Stramenopiles</taxon>
        <taxon>Oomycota</taxon>
        <taxon>Peronosporomycetes</taxon>
        <taxon>Peronosporales</taxon>
        <taxon>Peronosporaceae</taxon>
        <taxon>Phytophthora</taxon>
    </lineage>
</organism>
<reference evidence="2" key="1">
    <citation type="submission" date="2017-03" db="EMBL/GenBank/DDBJ databases">
        <title>Phytopthora megakarya and P. palmivora, two closely related causual agents of cacao black pod achieved similar genome size and gene model numbers by different mechanisms.</title>
        <authorList>
            <person name="Ali S."/>
            <person name="Shao J."/>
            <person name="Larry D.J."/>
            <person name="Kronmiller B."/>
            <person name="Shen D."/>
            <person name="Strem M.D."/>
            <person name="Melnick R.L."/>
            <person name="Guiltinan M.J."/>
            <person name="Tyler B.M."/>
            <person name="Meinhardt L.W."/>
            <person name="Bailey B.A."/>
        </authorList>
    </citation>
    <scope>NUCLEOTIDE SEQUENCE [LARGE SCALE GENOMIC DNA]</scope>
    <source>
        <strain evidence="2">zdho120</strain>
    </source>
</reference>
<evidence type="ECO:0000313" key="2">
    <source>
        <dbReference type="Proteomes" id="UP000198211"/>
    </source>
</evidence>
<name>A0A225UTX1_9STRA</name>
<dbReference type="PANTHER" id="PTHR47150:SF5">
    <property type="entry name" value="OS07G0546750 PROTEIN"/>
    <property type="match status" value="1"/>
</dbReference>
<evidence type="ECO:0008006" key="3">
    <source>
        <dbReference type="Google" id="ProtNLM"/>
    </source>
</evidence>
<protein>
    <recommendedName>
        <fullName evidence="3">Nuclease HARBI1</fullName>
    </recommendedName>
</protein>
<gene>
    <name evidence="1" type="ORF">PHMEG_00033299</name>
</gene>
<dbReference type="Proteomes" id="UP000198211">
    <property type="component" value="Unassembled WGS sequence"/>
</dbReference>
<accession>A0A225UTX1</accession>